<gene>
    <name evidence="1" type="ORF">HPB49_002426</name>
</gene>
<dbReference type="EMBL" id="CM023478">
    <property type="protein sequence ID" value="KAH7932775.1"/>
    <property type="molecule type" value="Genomic_DNA"/>
</dbReference>
<evidence type="ECO:0000313" key="2">
    <source>
        <dbReference type="Proteomes" id="UP000821865"/>
    </source>
</evidence>
<name>A0ACB8C0S0_DERSI</name>
<keyword evidence="2" id="KW-1185">Reference proteome</keyword>
<organism evidence="1 2">
    <name type="scientific">Dermacentor silvarum</name>
    <name type="common">Tick</name>
    <dbReference type="NCBI Taxonomy" id="543639"/>
    <lineage>
        <taxon>Eukaryota</taxon>
        <taxon>Metazoa</taxon>
        <taxon>Ecdysozoa</taxon>
        <taxon>Arthropoda</taxon>
        <taxon>Chelicerata</taxon>
        <taxon>Arachnida</taxon>
        <taxon>Acari</taxon>
        <taxon>Parasitiformes</taxon>
        <taxon>Ixodida</taxon>
        <taxon>Ixodoidea</taxon>
        <taxon>Ixodidae</taxon>
        <taxon>Rhipicephalinae</taxon>
        <taxon>Dermacentor</taxon>
    </lineage>
</organism>
<accession>A0ACB8C0S0</accession>
<proteinExistence type="predicted"/>
<sequence length="242" mass="27281">MYLSAYACGLYKPERLCYEEKVRLCDGVDPLELKDTELQRVVGLLPCVDFTDIKDYLVHGSVVSHEQLKLYKSMEGHNYLTSGWVQQPFVKLLLSLSESLHSVSSWRRRISCWTSDALPAPSPGTASCPGAFRAAGSSAWTVPRKRSSTPGDIRCTMSWSAESSTSPLADVSGFLEEFGQFDRLYSFYCLHWVDDLALTLKNVARLITPTDECLLVFYASHESVPVWRALASMDRWKKYSEV</sequence>
<evidence type="ECO:0000313" key="1">
    <source>
        <dbReference type="EMBL" id="KAH7932775.1"/>
    </source>
</evidence>
<dbReference type="Proteomes" id="UP000821865">
    <property type="component" value="Chromosome 9"/>
</dbReference>
<comment type="caution">
    <text evidence="1">The sequence shown here is derived from an EMBL/GenBank/DDBJ whole genome shotgun (WGS) entry which is preliminary data.</text>
</comment>
<reference evidence="1" key="1">
    <citation type="submission" date="2020-05" db="EMBL/GenBank/DDBJ databases">
        <title>Large-scale comparative analyses of tick genomes elucidate their genetic diversity and vector capacities.</title>
        <authorList>
            <person name="Jia N."/>
            <person name="Wang J."/>
            <person name="Shi W."/>
            <person name="Du L."/>
            <person name="Sun Y."/>
            <person name="Zhan W."/>
            <person name="Jiang J."/>
            <person name="Wang Q."/>
            <person name="Zhang B."/>
            <person name="Ji P."/>
            <person name="Sakyi L.B."/>
            <person name="Cui X."/>
            <person name="Yuan T."/>
            <person name="Jiang B."/>
            <person name="Yang W."/>
            <person name="Lam T.T.-Y."/>
            <person name="Chang Q."/>
            <person name="Ding S."/>
            <person name="Wang X."/>
            <person name="Zhu J."/>
            <person name="Ruan X."/>
            <person name="Zhao L."/>
            <person name="Wei J."/>
            <person name="Que T."/>
            <person name="Du C."/>
            <person name="Cheng J."/>
            <person name="Dai P."/>
            <person name="Han X."/>
            <person name="Huang E."/>
            <person name="Gao Y."/>
            <person name="Liu J."/>
            <person name="Shao H."/>
            <person name="Ye R."/>
            <person name="Li L."/>
            <person name="Wei W."/>
            <person name="Wang X."/>
            <person name="Wang C."/>
            <person name="Yang T."/>
            <person name="Huo Q."/>
            <person name="Li W."/>
            <person name="Guo W."/>
            <person name="Chen H."/>
            <person name="Zhou L."/>
            <person name="Ni X."/>
            <person name="Tian J."/>
            <person name="Zhou Y."/>
            <person name="Sheng Y."/>
            <person name="Liu T."/>
            <person name="Pan Y."/>
            <person name="Xia L."/>
            <person name="Li J."/>
            <person name="Zhao F."/>
            <person name="Cao W."/>
        </authorList>
    </citation>
    <scope>NUCLEOTIDE SEQUENCE</scope>
    <source>
        <strain evidence="1">Dsil-2018</strain>
    </source>
</reference>
<protein>
    <submittedName>
        <fullName evidence="1">Uncharacterized protein</fullName>
    </submittedName>
</protein>